<comment type="caution">
    <text evidence="1">The sequence shown here is derived from an EMBL/GenBank/DDBJ whole genome shotgun (WGS) entry which is preliminary data.</text>
</comment>
<evidence type="ECO:0000313" key="1">
    <source>
        <dbReference type="EMBL" id="KAJ8981440.1"/>
    </source>
</evidence>
<dbReference type="EMBL" id="JAPWTJ010000183">
    <property type="protein sequence ID" value="KAJ8981440.1"/>
    <property type="molecule type" value="Genomic_DNA"/>
</dbReference>
<name>A0ABQ9JVY9_9CUCU</name>
<reference evidence="1" key="1">
    <citation type="journal article" date="2023" name="Insect Mol. Biol.">
        <title>Genome sequencing provides insights into the evolution of gene families encoding plant cell wall-degrading enzymes in longhorned beetles.</title>
        <authorList>
            <person name="Shin N.R."/>
            <person name="Okamura Y."/>
            <person name="Kirsch R."/>
            <person name="Pauchet Y."/>
        </authorList>
    </citation>
    <scope>NUCLEOTIDE SEQUENCE</scope>
    <source>
        <strain evidence="1">MMC_N1</strain>
    </source>
</reference>
<keyword evidence="2" id="KW-1185">Reference proteome</keyword>
<organism evidence="1 2">
    <name type="scientific">Molorchus minor</name>
    <dbReference type="NCBI Taxonomy" id="1323400"/>
    <lineage>
        <taxon>Eukaryota</taxon>
        <taxon>Metazoa</taxon>
        <taxon>Ecdysozoa</taxon>
        <taxon>Arthropoda</taxon>
        <taxon>Hexapoda</taxon>
        <taxon>Insecta</taxon>
        <taxon>Pterygota</taxon>
        <taxon>Neoptera</taxon>
        <taxon>Endopterygota</taxon>
        <taxon>Coleoptera</taxon>
        <taxon>Polyphaga</taxon>
        <taxon>Cucujiformia</taxon>
        <taxon>Chrysomeloidea</taxon>
        <taxon>Cerambycidae</taxon>
        <taxon>Lamiinae</taxon>
        <taxon>Monochamini</taxon>
        <taxon>Molorchus</taxon>
    </lineage>
</organism>
<sequence>MAAKLIGCQRKPKRGGFIENLTAKIKTVSLIFHNKKEDYAATINSFMSLKIKVRSYWKAYLRRAKERSEAKKRELKQVSNVI</sequence>
<proteinExistence type="predicted"/>
<protein>
    <submittedName>
        <fullName evidence="1">Uncharacterized protein</fullName>
    </submittedName>
</protein>
<evidence type="ECO:0000313" key="2">
    <source>
        <dbReference type="Proteomes" id="UP001162164"/>
    </source>
</evidence>
<dbReference type="Proteomes" id="UP001162164">
    <property type="component" value="Unassembled WGS sequence"/>
</dbReference>
<gene>
    <name evidence="1" type="ORF">NQ317_015644</name>
</gene>
<accession>A0ABQ9JVY9</accession>